<accession>A0ACB9MTI5</accession>
<proteinExistence type="predicted"/>
<comment type="caution">
    <text evidence="1">The sequence shown here is derived from an EMBL/GenBank/DDBJ whole genome shotgun (WGS) entry which is preliminary data.</text>
</comment>
<reference evidence="1 2" key="1">
    <citation type="journal article" date="2022" name="DNA Res.">
        <title>Chromosomal-level genome assembly of the orchid tree Bauhinia variegata (Leguminosae; Cercidoideae) supports the allotetraploid origin hypothesis of Bauhinia.</title>
        <authorList>
            <person name="Zhong Y."/>
            <person name="Chen Y."/>
            <person name="Zheng D."/>
            <person name="Pang J."/>
            <person name="Liu Y."/>
            <person name="Luo S."/>
            <person name="Meng S."/>
            <person name="Qian L."/>
            <person name="Wei D."/>
            <person name="Dai S."/>
            <person name="Zhou R."/>
        </authorList>
    </citation>
    <scope>NUCLEOTIDE SEQUENCE [LARGE SCALE GENOMIC DNA]</scope>
    <source>
        <strain evidence="1">BV-YZ2020</strain>
    </source>
</reference>
<gene>
    <name evidence="1" type="ORF">L6164_019878</name>
</gene>
<evidence type="ECO:0000313" key="2">
    <source>
        <dbReference type="Proteomes" id="UP000828941"/>
    </source>
</evidence>
<sequence>MGQSPSIAGTVPELNLREVSHSNRFSHRSWVVGVPVESNKGADLIENRNGGRDYTADLPDDCLAGIFQFLSSTDRKCCSLVCQRWLRVDGQNRHRLSLDAKAEMLDFVPSLFTRFDSVTKLALRCDRRTNSINDDALILISLLCKNLTRLKLRGCREITEVGMAGLAKNCKALKKLSCGSCMFGVKGMNGLLDHCTGLEELSVKRLRGFHDSTEVVGPGAASSSLKSICLKELVNGQSFAPLIINSKKLQTLKVIRCLGDWDTTLETIGSLNTALIEIHLEKIQVSDVGLRGISNCFSLETLHIVKTPDCSNVGLTYVAERCKLLRKLHIDGWRTNRIGDDGLIATAQHCSNLQELVLIGIYPTSLSLTALASNCKSLERLALCGIGTIGDAEIECIATKCVALKKLCIKGCPISNAGIEALASGCPNLVKMKVKKCRKVTGEVVDWLRERRGSLAFNFDESPVEALEGSVNDGGALESTIAFPPVDSLAAASDAPSSSNNSRLAVFSTRLGFLAGRKFVPCAFRRWSNSDDLSNGSFS</sequence>
<evidence type="ECO:0000313" key="1">
    <source>
        <dbReference type="EMBL" id="KAI4327412.1"/>
    </source>
</evidence>
<protein>
    <submittedName>
        <fullName evidence="1">Uncharacterized protein</fullName>
    </submittedName>
</protein>
<dbReference type="EMBL" id="CM039433">
    <property type="protein sequence ID" value="KAI4327412.1"/>
    <property type="molecule type" value="Genomic_DNA"/>
</dbReference>
<dbReference type="Proteomes" id="UP000828941">
    <property type="component" value="Chromosome 8"/>
</dbReference>
<keyword evidence="2" id="KW-1185">Reference proteome</keyword>
<organism evidence="1 2">
    <name type="scientific">Bauhinia variegata</name>
    <name type="common">Purple orchid tree</name>
    <name type="synonym">Phanera variegata</name>
    <dbReference type="NCBI Taxonomy" id="167791"/>
    <lineage>
        <taxon>Eukaryota</taxon>
        <taxon>Viridiplantae</taxon>
        <taxon>Streptophyta</taxon>
        <taxon>Embryophyta</taxon>
        <taxon>Tracheophyta</taxon>
        <taxon>Spermatophyta</taxon>
        <taxon>Magnoliopsida</taxon>
        <taxon>eudicotyledons</taxon>
        <taxon>Gunneridae</taxon>
        <taxon>Pentapetalae</taxon>
        <taxon>rosids</taxon>
        <taxon>fabids</taxon>
        <taxon>Fabales</taxon>
        <taxon>Fabaceae</taxon>
        <taxon>Cercidoideae</taxon>
        <taxon>Cercideae</taxon>
        <taxon>Bauhiniinae</taxon>
        <taxon>Bauhinia</taxon>
    </lineage>
</organism>
<name>A0ACB9MTI5_BAUVA</name>